<name>A0A6C0AQD1_9ZZZZ</name>
<dbReference type="AlphaFoldDB" id="A0A6C0AQD1"/>
<proteinExistence type="predicted"/>
<protein>
    <submittedName>
        <fullName evidence="2">Uncharacterized protein</fullName>
    </submittedName>
</protein>
<sequence>MSNTLAGTTLDASNPAANNVQTANNPGISGEDAGALKANKRVIVNLRTSINVQGDVDLVSASGELLNNVVVAQVDLSASALYADASHGVIEFWETSGTRGTISACISKSANSSAQYDGFTGLESDLSGGLHGVINGQLNAIAAAPFNAVAYSAAEYNTFASLGDMVLGLYAHYLFGHVAATAAIDNDAALVAYMNGSDSAGAQVGKNLTAALGALPSSSAKAIANQVISQDPSRTRGQDNNEAQDPVHQALMFAPGDIVYVQIAVDEPIITVNREGASSGPGEAVPDLTSESDGAPSSTRATTNLVGSAYPTASPSFAIQITLN</sequence>
<evidence type="ECO:0000313" key="2">
    <source>
        <dbReference type="EMBL" id="QHS81902.1"/>
    </source>
</evidence>
<dbReference type="EMBL" id="MN740761">
    <property type="protein sequence ID" value="QHS81902.1"/>
    <property type="molecule type" value="Genomic_DNA"/>
</dbReference>
<accession>A0A6C0AQD1</accession>
<reference evidence="2" key="1">
    <citation type="journal article" date="2020" name="Nature">
        <title>Giant virus diversity and host interactions through global metagenomics.</title>
        <authorList>
            <person name="Schulz F."/>
            <person name="Roux S."/>
            <person name="Paez-Espino D."/>
            <person name="Jungbluth S."/>
            <person name="Walsh D.A."/>
            <person name="Denef V.J."/>
            <person name="McMahon K.D."/>
            <person name="Konstantinidis K.T."/>
            <person name="Eloe-Fadrosh E.A."/>
            <person name="Kyrpides N.C."/>
            <person name="Woyke T."/>
        </authorList>
    </citation>
    <scope>NUCLEOTIDE SEQUENCE</scope>
    <source>
        <strain evidence="2">GVMAG-S-1101164-72</strain>
    </source>
</reference>
<feature type="region of interest" description="Disordered" evidence="1">
    <location>
        <begin position="1"/>
        <end position="31"/>
    </location>
</feature>
<feature type="region of interest" description="Disordered" evidence="1">
    <location>
        <begin position="274"/>
        <end position="307"/>
    </location>
</feature>
<organism evidence="2">
    <name type="scientific">viral metagenome</name>
    <dbReference type="NCBI Taxonomy" id="1070528"/>
    <lineage>
        <taxon>unclassified sequences</taxon>
        <taxon>metagenomes</taxon>
        <taxon>organismal metagenomes</taxon>
    </lineage>
</organism>
<feature type="compositionally biased region" description="Polar residues" evidence="1">
    <location>
        <begin position="289"/>
        <end position="307"/>
    </location>
</feature>
<evidence type="ECO:0000256" key="1">
    <source>
        <dbReference type="SAM" id="MobiDB-lite"/>
    </source>
</evidence>
<feature type="compositionally biased region" description="Polar residues" evidence="1">
    <location>
        <begin position="1"/>
        <end position="27"/>
    </location>
</feature>